<keyword evidence="3" id="KW-0804">Transcription</keyword>
<keyword evidence="1" id="KW-0805">Transcription regulation</keyword>
<evidence type="ECO:0000259" key="5">
    <source>
        <dbReference type="PROSITE" id="PS50977"/>
    </source>
</evidence>
<dbReference type="SUPFAM" id="SSF46689">
    <property type="entry name" value="Homeodomain-like"/>
    <property type="match status" value="1"/>
</dbReference>
<dbReference type="InterPro" id="IPR009057">
    <property type="entry name" value="Homeodomain-like_sf"/>
</dbReference>
<dbReference type="InterPro" id="IPR001647">
    <property type="entry name" value="HTH_TetR"/>
</dbReference>
<reference evidence="6" key="1">
    <citation type="submission" date="2022-07" db="EMBL/GenBank/DDBJ databases">
        <authorList>
            <person name="Xamxidin M."/>
        </authorList>
    </citation>
    <scope>NUCLEOTIDE SEQUENCE</scope>
    <source>
        <strain evidence="6">YS8-69</strain>
    </source>
</reference>
<dbReference type="Proteomes" id="UP001165267">
    <property type="component" value="Unassembled WGS sequence"/>
</dbReference>
<dbReference type="Pfam" id="PF00440">
    <property type="entry name" value="TetR_N"/>
    <property type="match status" value="1"/>
</dbReference>
<keyword evidence="2 4" id="KW-0238">DNA-binding</keyword>
<keyword evidence="7" id="KW-1185">Reference proteome</keyword>
<organism evidence="6 7">
    <name type="scientific">Limnobacter parvus</name>
    <dbReference type="NCBI Taxonomy" id="2939690"/>
    <lineage>
        <taxon>Bacteria</taxon>
        <taxon>Pseudomonadati</taxon>
        <taxon>Pseudomonadota</taxon>
        <taxon>Betaproteobacteria</taxon>
        <taxon>Burkholderiales</taxon>
        <taxon>Burkholderiaceae</taxon>
        <taxon>Limnobacter</taxon>
    </lineage>
</organism>
<protein>
    <submittedName>
        <fullName evidence="6">TetR/AcrR family transcriptional regulator</fullName>
    </submittedName>
</protein>
<dbReference type="InterPro" id="IPR050109">
    <property type="entry name" value="HTH-type_TetR-like_transc_reg"/>
</dbReference>
<feature type="DNA-binding region" description="H-T-H motif" evidence="4">
    <location>
        <begin position="34"/>
        <end position="53"/>
    </location>
</feature>
<dbReference type="Gene3D" id="1.10.357.10">
    <property type="entry name" value="Tetracycline Repressor, domain 2"/>
    <property type="match status" value="1"/>
</dbReference>
<evidence type="ECO:0000256" key="1">
    <source>
        <dbReference type="ARBA" id="ARBA00023015"/>
    </source>
</evidence>
<evidence type="ECO:0000256" key="3">
    <source>
        <dbReference type="ARBA" id="ARBA00023163"/>
    </source>
</evidence>
<evidence type="ECO:0000256" key="2">
    <source>
        <dbReference type="ARBA" id="ARBA00023125"/>
    </source>
</evidence>
<dbReference type="EMBL" id="JANKHG010000018">
    <property type="protein sequence ID" value="MCR2747304.1"/>
    <property type="molecule type" value="Genomic_DNA"/>
</dbReference>
<accession>A0ABT1XMI7</accession>
<dbReference type="PANTHER" id="PTHR30055">
    <property type="entry name" value="HTH-TYPE TRANSCRIPTIONAL REGULATOR RUTR"/>
    <property type="match status" value="1"/>
</dbReference>
<dbReference type="RefSeq" id="WP_257512525.1">
    <property type="nucleotide sequence ID" value="NZ_JANKHG010000018.1"/>
</dbReference>
<evidence type="ECO:0000256" key="4">
    <source>
        <dbReference type="PROSITE-ProRule" id="PRU00335"/>
    </source>
</evidence>
<feature type="domain" description="HTH tetR-type" evidence="5">
    <location>
        <begin position="11"/>
        <end position="71"/>
    </location>
</feature>
<dbReference type="PRINTS" id="PR00455">
    <property type="entry name" value="HTHTETR"/>
</dbReference>
<comment type="caution">
    <text evidence="6">The sequence shown here is derived from an EMBL/GenBank/DDBJ whole genome shotgun (WGS) entry which is preliminary data.</text>
</comment>
<sequence>MAKTKRDQDREAKHKEIVAAARALFIDEGYEATSMSRLAATAGVAPNTIYWYFKDKDEVLVAVLDAEFSASVEGYVLLSASNPTDRMLWVASQLKRVSRLVSTVHSRLEKSATINAWHDQFHLLSEEMLRFELQQAGVAPDMIEARVKISVFTIEGLLAHPLPEPEKRAICAALLSVS</sequence>
<dbReference type="PANTHER" id="PTHR30055:SF234">
    <property type="entry name" value="HTH-TYPE TRANSCRIPTIONAL REGULATOR BETI"/>
    <property type="match status" value="1"/>
</dbReference>
<proteinExistence type="predicted"/>
<dbReference type="PROSITE" id="PS50977">
    <property type="entry name" value="HTH_TETR_2"/>
    <property type="match status" value="1"/>
</dbReference>
<name>A0ABT1XMI7_9BURK</name>
<gene>
    <name evidence="6" type="ORF">NSP04_11645</name>
</gene>
<evidence type="ECO:0000313" key="6">
    <source>
        <dbReference type="EMBL" id="MCR2747304.1"/>
    </source>
</evidence>
<evidence type="ECO:0000313" key="7">
    <source>
        <dbReference type="Proteomes" id="UP001165267"/>
    </source>
</evidence>